<dbReference type="PANTHER" id="PTHR30108:SF17">
    <property type="entry name" value="FERULIC ACID DECARBOXYLASE 1"/>
    <property type="match status" value="1"/>
</dbReference>
<feature type="domain" description="3-octaprenyl-4-hydroxybenzoate carboxy-lyase-like N-terminal" evidence="3">
    <location>
        <begin position="13"/>
        <end position="89"/>
    </location>
</feature>
<gene>
    <name evidence="5" type="ORF">ENS06_09210</name>
</gene>
<dbReference type="AlphaFoldDB" id="A0A832A0X6"/>
<evidence type="ECO:0000259" key="2">
    <source>
        <dbReference type="Pfam" id="PF01977"/>
    </source>
</evidence>
<dbReference type="InterPro" id="IPR002830">
    <property type="entry name" value="UbiD"/>
</dbReference>
<dbReference type="InterPro" id="IPR048304">
    <property type="entry name" value="UbiD_Rift_dom"/>
</dbReference>
<dbReference type="Pfam" id="PF20695">
    <property type="entry name" value="UbiD_N"/>
    <property type="match status" value="1"/>
</dbReference>
<dbReference type="Pfam" id="PF20696">
    <property type="entry name" value="UbiD_C"/>
    <property type="match status" value="1"/>
</dbReference>
<dbReference type="InterPro" id="IPR022390">
    <property type="entry name" value="HBDC"/>
</dbReference>
<reference evidence="5" key="1">
    <citation type="journal article" date="2020" name="mSystems">
        <title>Genome- and Community-Level Interaction Insights into Carbon Utilization and Element Cycling Functions of Hydrothermarchaeota in Hydrothermal Sediment.</title>
        <authorList>
            <person name="Zhou Z."/>
            <person name="Liu Y."/>
            <person name="Xu W."/>
            <person name="Pan J."/>
            <person name="Luo Z.H."/>
            <person name="Li M."/>
        </authorList>
    </citation>
    <scope>NUCLEOTIDE SEQUENCE [LARGE SCALE GENOMIC DNA]</scope>
    <source>
        <strain evidence="5">SpSt-456</strain>
    </source>
</reference>
<dbReference type="InterPro" id="IPR049381">
    <property type="entry name" value="UbiD-like_C"/>
</dbReference>
<comment type="caution">
    <text evidence="5">The sequence shown here is derived from an EMBL/GenBank/DDBJ whole genome shotgun (WGS) entry which is preliminary data.</text>
</comment>
<feature type="domain" description="3-octaprenyl-4-hydroxybenzoate carboxy-lyase-like Rift-related" evidence="2">
    <location>
        <begin position="123"/>
        <end position="321"/>
    </location>
</feature>
<dbReference type="SUPFAM" id="SSF50475">
    <property type="entry name" value="FMN-binding split barrel"/>
    <property type="match status" value="1"/>
</dbReference>
<evidence type="ECO:0000256" key="1">
    <source>
        <dbReference type="ARBA" id="ARBA00010021"/>
    </source>
</evidence>
<dbReference type="Gene3D" id="3.40.1670.10">
    <property type="entry name" value="UbiD C-terminal domain-like"/>
    <property type="match status" value="1"/>
</dbReference>
<comment type="similarity">
    <text evidence="1">Belongs to the UbiD family.</text>
</comment>
<proteinExistence type="inferred from homology"/>
<dbReference type="GO" id="GO:0008694">
    <property type="term" value="F:4-hydroxy-3-polyprenylbenzoate decarboxylase activity"/>
    <property type="evidence" value="ECO:0007669"/>
    <property type="project" value="TreeGrafter"/>
</dbReference>
<dbReference type="Pfam" id="PF01977">
    <property type="entry name" value="UbiD"/>
    <property type="match status" value="1"/>
</dbReference>
<dbReference type="GO" id="GO:0005829">
    <property type="term" value="C:cytosol"/>
    <property type="evidence" value="ECO:0007669"/>
    <property type="project" value="TreeGrafter"/>
</dbReference>
<dbReference type="SUPFAM" id="SSF143968">
    <property type="entry name" value="UbiD C-terminal domain-like"/>
    <property type="match status" value="2"/>
</dbReference>
<dbReference type="GO" id="GO:0006744">
    <property type="term" value="P:ubiquinone biosynthetic process"/>
    <property type="evidence" value="ECO:0007669"/>
    <property type="project" value="TreeGrafter"/>
</dbReference>
<dbReference type="InterPro" id="IPR049383">
    <property type="entry name" value="UbiD-like_N"/>
</dbReference>
<name>A0A832A0X6_9BACT</name>
<dbReference type="NCBIfam" id="TIGR03701">
    <property type="entry name" value="mena_SCO4490"/>
    <property type="match status" value="1"/>
</dbReference>
<accession>A0A832A0X6</accession>
<dbReference type="NCBIfam" id="TIGR00148">
    <property type="entry name" value="UbiD family decarboxylase"/>
    <property type="match status" value="1"/>
</dbReference>
<dbReference type="EMBL" id="DSTK01000027">
    <property type="protein sequence ID" value="HFK97483.1"/>
    <property type="molecule type" value="Genomic_DNA"/>
</dbReference>
<evidence type="ECO:0000313" key="5">
    <source>
        <dbReference type="EMBL" id="HFK97483.1"/>
    </source>
</evidence>
<organism evidence="5">
    <name type="scientific">Desulfacinum infernum</name>
    <dbReference type="NCBI Taxonomy" id="35837"/>
    <lineage>
        <taxon>Bacteria</taxon>
        <taxon>Pseudomonadati</taxon>
        <taxon>Thermodesulfobacteriota</taxon>
        <taxon>Syntrophobacteria</taxon>
        <taxon>Syntrophobacterales</taxon>
        <taxon>Syntrophobacteraceae</taxon>
        <taxon>Desulfacinum</taxon>
    </lineage>
</organism>
<evidence type="ECO:0000259" key="3">
    <source>
        <dbReference type="Pfam" id="PF20695"/>
    </source>
</evidence>
<evidence type="ECO:0000259" key="4">
    <source>
        <dbReference type="Pfam" id="PF20696"/>
    </source>
</evidence>
<dbReference type="PANTHER" id="PTHR30108">
    <property type="entry name" value="3-OCTAPRENYL-4-HYDROXYBENZOATE CARBOXY-LYASE-RELATED"/>
    <property type="match status" value="1"/>
</dbReference>
<feature type="domain" description="3-octaprenyl-4-hydroxybenzoate carboxy-lyase-like C-terminal" evidence="4">
    <location>
        <begin position="326"/>
        <end position="449"/>
    </location>
</feature>
<protein>
    <submittedName>
        <fullName evidence="5">Menaquinone biosynthesis decarboxylase</fullName>
    </submittedName>
</protein>
<sequence>MKTAYKNLRDFVRTLEQHGELLRITVPVSRDLEITEITDIMCKSPGGGKALFFEKVVESPFPVLTNAFGSEKRVCMALGVRHLDELAARVRRFIEVEPPKSLAQAVRLLPLGLDLLRFIPRKTRTAPCQEVILRGADVDLNRLPVLKCWPKDGGPFVTLPVVITQSLKTGKRNAGMYRLQVYDAKTTGMHWHIHKDGSHYFQEYRAAGKAMPVAVAIGTDPATTYAATAPLPRGVDEMILSGFIRRAPVPLTRAVTVPLDVPAEGEFILEGYVDPEELRVEGPFGDHTGYYSLTDTYPVFHLTAVTHRRNPIYPATIVGRPPMEDCYLAKATERLFLPLLQAVLPEIKDYWLPWEGVFHNITVVAVHKEYPGHARKVMSALWGQGQMSFCKALVMVDAAVDLGRPRTVLETVLNTVDLERDLYITEGVLDVLDHSAPEPLFGGKVGLDATARLASETPRPPRPRPSSWPDDATILRHAQNVSQRFTGCRRLDLDVANPVLLLNVVKDGTVSARSLAPALFEAEALRPFAVFALYDRDIALQDGSLVLWKLFNNVDPLRDIVRSGGRVVVDATKKGPEDGHLRPWPDDIVMDPEVAARVRRRARELGIEAYLAS</sequence>